<dbReference type="InterPro" id="IPR012495">
    <property type="entry name" value="TadE-like_dom"/>
</dbReference>
<evidence type="ECO:0000313" key="3">
    <source>
        <dbReference type="EMBL" id="MFD1695488.1"/>
    </source>
</evidence>
<protein>
    <submittedName>
        <fullName evidence="3">TadE/TadG family type IV pilus assembly protein</fullName>
    </submittedName>
</protein>
<comment type="caution">
    <text evidence="3">The sequence shown here is derived from an EMBL/GenBank/DDBJ whole genome shotgun (WGS) entry which is preliminary data.</text>
</comment>
<dbReference type="EMBL" id="JBHUFA010000001">
    <property type="protein sequence ID" value="MFD1695488.1"/>
    <property type="molecule type" value="Genomic_DNA"/>
</dbReference>
<organism evidence="3 4">
    <name type="scientific">Roseibium aestuarii</name>
    <dbReference type="NCBI Taxonomy" id="2600299"/>
    <lineage>
        <taxon>Bacteria</taxon>
        <taxon>Pseudomonadati</taxon>
        <taxon>Pseudomonadota</taxon>
        <taxon>Alphaproteobacteria</taxon>
        <taxon>Hyphomicrobiales</taxon>
        <taxon>Stappiaceae</taxon>
        <taxon>Roseibium</taxon>
    </lineage>
</organism>
<name>A0ABW4JVJ1_9HYPH</name>
<keyword evidence="1" id="KW-0812">Transmembrane</keyword>
<evidence type="ECO:0000256" key="1">
    <source>
        <dbReference type="SAM" id="Phobius"/>
    </source>
</evidence>
<evidence type="ECO:0000259" key="2">
    <source>
        <dbReference type="Pfam" id="PF07811"/>
    </source>
</evidence>
<sequence length="188" mass="20235">MVSAAARILRSFARGSAGVAAVEFALVLPFLMLLLVGMAEFTTALNQKQKVSQTARSVADLIAQAEIVTDNDIEDVVYAAEQIMQPYTDGTLNVIIASVTFDGDGNPAVDWSRERDGSAPWPAGAAPPLDIPDEIRFPNTSLVIGYAVSTYTPAYAGLTDYLMPYLSAVNLTDVYFLRPRLTSTVVLQ</sequence>
<keyword evidence="4" id="KW-1185">Reference proteome</keyword>
<keyword evidence="1" id="KW-1133">Transmembrane helix</keyword>
<dbReference type="Proteomes" id="UP001597327">
    <property type="component" value="Unassembled WGS sequence"/>
</dbReference>
<feature type="domain" description="TadE-like" evidence="2">
    <location>
        <begin position="18"/>
        <end position="59"/>
    </location>
</feature>
<proteinExistence type="predicted"/>
<gene>
    <name evidence="3" type="ORF">ACFSC7_08160</name>
</gene>
<accession>A0ABW4JVJ1</accession>
<dbReference type="Pfam" id="PF07811">
    <property type="entry name" value="TadE"/>
    <property type="match status" value="1"/>
</dbReference>
<feature type="transmembrane region" description="Helical" evidence="1">
    <location>
        <begin position="12"/>
        <end position="39"/>
    </location>
</feature>
<evidence type="ECO:0000313" key="4">
    <source>
        <dbReference type="Proteomes" id="UP001597327"/>
    </source>
</evidence>
<reference evidence="4" key="1">
    <citation type="journal article" date="2019" name="Int. J. Syst. Evol. Microbiol.">
        <title>The Global Catalogue of Microorganisms (GCM) 10K type strain sequencing project: providing services to taxonomists for standard genome sequencing and annotation.</title>
        <authorList>
            <consortium name="The Broad Institute Genomics Platform"/>
            <consortium name="The Broad Institute Genome Sequencing Center for Infectious Disease"/>
            <person name="Wu L."/>
            <person name="Ma J."/>
        </authorList>
    </citation>
    <scope>NUCLEOTIDE SEQUENCE [LARGE SCALE GENOMIC DNA]</scope>
    <source>
        <strain evidence="4">JCM 3369</strain>
    </source>
</reference>
<keyword evidence="1" id="KW-0472">Membrane</keyword>
<dbReference type="RefSeq" id="WP_149890779.1">
    <property type="nucleotide sequence ID" value="NZ_JBHUFA010000001.1"/>
</dbReference>